<name>A0AAV4BTG2_9GAST</name>
<evidence type="ECO:0000313" key="1">
    <source>
        <dbReference type="EMBL" id="GFO23751.1"/>
    </source>
</evidence>
<protein>
    <submittedName>
        <fullName evidence="1">Uncharacterized protein</fullName>
    </submittedName>
</protein>
<gene>
    <name evidence="1" type="ORF">PoB_005025600</name>
</gene>
<comment type="caution">
    <text evidence="1">The sequence shown here is derived from an EMBL/GenBank/DDBJ whole genome shotgun (WGS) entry which is preliminary data.</text>
</comment>
<sequence length="126" mass="14550">MHVNFIILYKDAADKGDCEKCKDITLLSLTGKLYPKNFPEIQCGFRQAVLLSITSSPFDKSRFDADTIDQCPKYANLRKQRGFVYEDEVKFTKENLDQFETDVRLPTAQQFHPSSAFVTVLCVYFF</sequence>
<organism evidence="1 2">
    <name type="scientific">Plakobranchus ocellatus</name>
    <dbReference type="NCBI Taxonomy" id="259542"/>
    <lineage>
        <taxon>Eukaryota</taxon>
        <taxon>Metazoa</taxon>
        <taxon>Spiralia</taxon>
        <taxon>Lophotrochozoa</taxon>
        <taxon>Mollusca</taxon>
        <taxon>Gastropoda</taxon>
        <taxon>Heterobranchia</taxon>
        <taxon>Euthyneura</taxon>
        <taxon>Panpulmonata</taxon>
        <taxon>Sacoglossa</taxon>
        <taxon>Placobranchoidea</taxon>
        <taxon>Plakobranchidae</taxon>
        <taxon>Plakobranchus</taxon>
    </lineage>
</organism>
<dbReference type="Proteomes" id="UP000735302">
    <property type="component" value="Unassembled WGS sequence"/>
</dbReference>
<dbReference type="AlphaFoldDB" id="A0AAV4BTG2"/>
<keyword evidence="2" id="KW-1185">Reference proteome</keyword>
<evidence type="ECO:0000313" key="2">
    <source>
        <dbReference type="Proteomes" id="UP000735302"/>
    </source>
</evidence>
<reference evidence="1 2" key="1">
    <citation type="journal article" date="2021" name="Elife">
        <title>Chloroplast acquisition without the gene transfer in kleptoplastic sea slugs, Plakobranchus ocellatus.</title>
        <authorList>
            <person name="Maeda T."/>
            <person name="Takahashi S."/>
            <person name="Yoshida T."/>
            <person name="Shimamura S."/>
            <person name="Takaki Y."/>
            <person name="Nagai Y."/>
            <person name="Toyoda A."/>
            <person name="Suzuki Y."/>
            <person name="Arimoto A."/>
            <person name="Ishii H."/>
            <person name="Satoh N."/>
            <person name="Nishiyama T."/>
            <person name="Hasebe M."/>
            <person name="Maruyama T."/>
            <person name="Minagawa J."/>
            <person name="Obokata J."/>
            <person name="Shigenobu S."/>
        </authorList>
    </citation>
    <scope>NUCLEOTIDE SEQUENCE [LARGE SCALE GENOMIC DNA]</scope>
</reference>
<dbReference type="EMBL" id="BLXT01005528">
    <property type="protein sequence ID" value="GFO23751.1"/>
    <property type="molecule type" value="Genomic_DNA"/>
</dbReference>
<accession>A0AAV4BTG2</accession>
<proteinExistence type="predicted"/>